<gene>
    <name evidence="2" type="ORF">A2733_01725</name>
</gene>
<dbReference type="EMBL" id="MFTO01000017">
    <property type="protein sequence ID" value="OGI63546.1"/>
    <property type="molecule type" value="Genomic_DNA"/>
</dbReference>
<reference evidence="2 3" key="1">
    <citation type="journal article" date="2016" name="Nat. Commun.">
        <title>Thousands of microbial genomes shed light on interconnected biogeochemical processes in an aquifer system.</title>
        <authorList>
            <person name="Anantharaman K."/>
            <person name="Brown C.T."/>
            <person name="Hug L.A."/>
            <person name="Sharon I."/>
            <person name="Castelle C.J."/>
            <person name="Probst A.J."/>
            <person name="Thomas B.C."/>
            <person name="Singh A."/>
            <person name="Wilkins M.J."/>
            <person name="Karaoz U."/>
            <person name="Brodie E.L."/>
            <person name="Williams K.H."/>
            <person name="Hubbard S.S."/>
            <person name="Banfield J.F."/>
        </authorList>
    </citation>
    <scope>NUCLEOTIDE SEQUENCE [LARGE SCALE GENOMIC DNA]</scope>
</reference>
<dbReference type="Proteomes" id="UP000178985">
    <property type="component" value="Unassembled WGS sequence"/>
</dbReference>
<feature type="transmembrane region" description="Helical" evidence="1">
    <location>
        <begin position="56"/>
        <end position="78"/>
    </location>
</feature>
<evidence type="ECO:0000313" key="2">
    <source>
        <dbReference type="EMBL" id="OGI63546.1"/>
    </source>
</evidence>
<organism evidence="2 3">
    <name type="scientific">Candidatus Nomurabacteria bacterium RIFCSPHIGHO2_01_FULL_40_20</name>
    <dbReference type="NCBI Taxonomy" id="1801738"/>
    <lineage>
        <taxon>Bacteria</taxon>
        <taxon>Candidatus Nomuraibacteriota</taxon>
    </lineage>
</organism>
<evidence type="ECO:0000313" key="3">
    <source>
        <dbReference type="Proteomes" id="UP000178985"/>
    </source>
</evidence>
<keyword evidence="1" id="KW-0812">Transmembrane</keyword>
<proteinExistence type="predicted"/>
<sequence length="80" mass="8681">MIQGGGFSLDEALAQIPPSALWLGLVIFGALALVISLVLVFHWNKYKMHSPWNTRAQAIYVIGLIALLVLSAIALSIYTT</sequence>
<feature type="transmembrane region" description="Helical" evidence="1">
    <location>
        <begin position="20"/>
        <end position="44"/>
    </location>
</feature>
<comment type="caution">
    <text evidence="2">The sequence shown here is derived from an EMBL/GenBank/DDBJ whole genome shotgun (WGS) entry which is preliminary data.</text>
</comment>
<name>A0A1F6V279_9BACT</name>
<evidence type="ECO:0000256" key="1">
    <source>
        <dbReference type="SAM" id="Phobius"/>
    </source>
</evidence>
<dbReference type="AlphaFoldDB" id="A0A1F6V279"/>
<keyword evidence="1" id="KW-0472">Membrane</keyword>
<keyword evidence="1" id="KW-1133">Transmembrane helix</keyword>
<protein>
    <submittedName>
        <fullName evidence="2">Uncharacterized protein</fullName>
    </submittedName>
</protein>
<accession>A0A1F6V279</accession>